<keyword evidence="3" id="KW-1185">Reference proteome</keyword>
<keyword evidence="1" id="KW-1133">Transmembrane helix</keyword>
<evidence type="ECO:0000313" key="2">
    <source>
        <dbReference type="EMBL" id="KEP47371.1"/>
    </source>
</evidence>
<protein>
    <submittedName>
        <fullName evidence="2">Putative transmembrane protein</fullName>
    </submittedName>
</protein>
<dbReference type="Pfam" id="PF06522">
    <property type="entry name" value="B12D"/>
    <property type="match status" value="1"/>
</dbReference>
<proteinExistence type="predicted"/>
<comment type="caution">
    <text evidence="2">The sequence shown here is derived from an EMBL/GenBank/DDBJ whole genome shotgun (WGS) entry which is preliminary data.</text>
</comment>
<dbReference type="AlphaFoldDB" id="A0A074RJW7"/>
<dbReference type="EMBL" id="AZST01000758">
    <property type="protein sequence ID" value="KEP47371.1"/>
    <property type="molecule type" value="Genomic_DNA"/>
</dbReference>
<dbReference type="OrthoDB" id="5511684at2759"/>
<reference evidence="2 3" key="1">
    <citation type="submission" date="2013-12" db="EMBL/GenBank/DDBJ databases">
        <authorList>
            <person name="Cubeta M."/>
            <person name="Pakala S."/>
            <person name="Fedorova N."/>
            <person name="Thomas E."/>
            <person name="Dean R."/>
            <person name="Jabaji S."/>
            <person name="Neate S."/>
            <person name="Toda T."/>
            <person name="Tavantzis S."/>
            <person name="Vilgalys R."/>
            <person name="Bharathan N."/>
            <person name="Pakala S."/>
            <person name="Losada L.S."/>
            <person name="Zafar N."/>
            <person name="Nierman W."/>
        </authorList>
    </citation>
    <scope>NUCLEOTIDE SEQUENCE [LARGE SCALE GENOMIC DNA]</scope>
    <source>
        <strain evidence="2 3">123E</strain>
    </source>
</reference>
<accession>A0A074RJW7</accession>
<dbReference type="HOGENOM" id="CLU_691075_0_0_1"/>
<gene>
    <name evidence="2" type="ORF">V565_157880</name>
</gene>
<keyword evidence="1 2" id="KW-0812">Transmembrane</keyword>
<dbReference type="InterPro" id="IPR010530">
    <property type="entry name" value="B12D"/>
</dbReference>
<evidence type="ECO:0000256" key="1">
    <source>
        <dbReference type="SAM" id="Phobius"/>
    </source>
</evidence>
<keyword evidence="1" id="KW-0472">Membrane</keyword>
<sequence>MIHQRTASLIQLFSEQPIYSSLASGSNAMSASHTVPSALVHRYPSLPAKPLNGLAYIRKYAYAPEVLPLIGVVTFAVGMGVYFSTGAAFKNDVQWQPRTQPWLHTPTDRAHWDGSRGWRLIVVSQASLWSHIDVFPDRFNDPMLSARSEAYATRSAQALLDVHIVISYLHTMPDGMLTIGFPFLVTIAPRIRNLTVQSACGGITGELCSSAITACFANCVPGILTQVSMETAIVFPWDASINTGINYHQIKESILEAVWLPVKILRLELFWVKWNSKAFHGLTELRLSAYLPIGLSELQSILFSSPQLYVLELDDPDIEDFFDDDSSPTPIHLNNLEILSLPWVTDKHLGSILQLIVPGTKPLSLSLLNPYQDGSNFTSKAELQRFISRSNITRTGSRI</sequence>
<feature type="transmembrane region" description="Helical" evidence="1">
    <location>
        <begin position="66"/>
        <end position="89"/>
    </location>
</feature>
<evidence type="ECO:0000313" key="3">
    <source>
        <dbReference type="Proteomes" id="UP000027456"/>
    </source>
</evidence>
<name>A0A074RJW7_9AGAM</name>
<dbReference type="Proteomes" id="UP000027456">
    <property type="component" value="Unassembled WGS sequence"/>
</dbReference>
<organism evidence="2 3">
    <name type="scientific">Rhizoctonia solani 123E</name>
    <dbReference type="NCBI Taxonomy" id="1423351"/>
    <lineage>
        <taxon>Eukaryota</taxon>
        <taxon>Fungi</taxon>
        <taxon>Dikarya</taxon>
        <taxon>Basidiomycota</taxon>
        <taxon>Agaricomycotina</taxon>
        <taxon>Agaricomycetes</taxon>
        <taxon>Cantharellales</taxon>
        <taxon>Ceratobasidiaceae</taxon>
        <taxon>Rhizoctonia</taxon>
    </lineage>
</organism>